<feature type="compositionally biased region" description="Polar residues" evidence="2">
    <location>
        <begin position="390"/>
        <end position="410"/>
    </location>
</feature>
<keyword evidence="1" id="KW-0343">GTPase activation</keyword>
<feature type="compositionally biased region" description="Polar residues" evidence="2">
    <location>
        <begin position="114"/>
        <end position="132"/>
    </location>
</feature>
<proteinExistence type="predicted"/>
<feature type="compositionally biased region" description="Polar residues" evidence="2">
    <location>
        <begin position="227"/>
        <end position="236"/>
    </location>
</feature>
<dbReference type="Ensembl" id="ENSSSCT00030099095.1">
    <property type="protein sequence ID" value="ENSSSCP00030045600.1"/>
    <property type="gene ID" value="ENSSSCG00030070852.1"/>
</dbReference>
<protein>
    <submittedName>
        <fullName evidence="3">Uncharacterized protein</fullName>
    </submittedName>
</protein>
<dbReference type="GO" id="GO:0005096">
    <property type="term" value="F:GTPase activator activity"/>
    <property type="evidence" value="ECO:0007669"/>
    <property type="project" value="UniProtKB-KW"/>
</dbReference>
<sequence>MHLGKYTALCVSSPPLRPAGSCPICWGLLPSAGHFVEMHPTDIEVLKPGREGSLGFSPRVQVFSSCQACNRRIARPWSLVINTLTHRSLFPCSRSPDMLRSEVSFSVGGRHSSTDSNKASSGDLSPYDNNSPVLSERSLLAMQEDAAPGGSEKLYKGPEQYMLVGHLPSSKSRESSPGPRLGKDMAEEALNIWGTWHSTLKSGSKDPGMTGSYGDIFESSSLRPGPCSLSQGNLSPNWPRWQGSPTELDSSAQVARRTQAAGAAAACRAHAPVARVCSSSHVQGAEQPAPRPRPRPRPEAFWTPSGAEDLAESELEVACPHRSAKPPAQRPGEGARHDQRPPPPYPGPGKPAVAVAHQPAESPLWRPQRPGEGSGSASQEGSQTGDREPQTAQQPVSSAYPSPASDQNSETLREPNWLDWQRERWQIWELLCADNPDALPETLV</sequence>
<name>A0A8D1CHM0_PIG</name>
<dbReference type="Proteomes" id="UP000694570">
    <property type="component" value="Unplaced"/>
</dbReference>
<evidence type="ECO:0000313" key="3">
    <source>
        <dbReference type="Ensembl" id="ENSSSCP00030045600.1"/>
    </source>
</evidence>
<reference evidence="3" key="1">
    <citation type="submission" date="2025-08" db="UniProtKB">
        <authorList>
            <consortium name="Ensembl"/>
        </authorList>
    </citation>
    <scope>IDENTIFICATION</scope>
</reference>
<dbReference type="PANTHER" id="PTHR12635">
    <property type="entry name" value="RHO-GTPASE-ACTIVATING PROTEIN 6 FAMILY MEMBER"/>
    <property type="match status" value="1"/>
</dbReference>
<dbReference type="PANTHER" id="PTHR12635:SF6">
    <property type="entry name" value="RHO GTPASE-ACTIVATING PROTEIN 6"/>
    <property type="match status" value="1"/>
</dbReference>
<evidence type="ECO:0000256" key="1">
    <source>
        <dbReference type="ARBA" id="ARBA00022468"/>
    </source>
</evidence>
<feature type="region of interest" description="Disordered" evidence="2">
    <location>
        <begin position="106"/>
        <end position="132"/>
    </location>
</feature>
<dbReference type="AlphaFoldDB" id="A0A8D1CHM0"/>
<evidence type="ECO:0000313" key="4">
    <source>
        <dbReference type="Proteomes" id="UP000694570"/>
    </source>
</evidence>
<dbReference type="InterPro" id="IPR037863">
    <property type="entry name" value="RHOGAP6/36"/>
</dbReference>
<evidence type="ECO:0000256" key="2">
    <source>
        <dbReference type="SAM" id="MobiDB-lite"/>
    </source>
</evidence>
<feature type="region of interest" description="Disordered" evidence="2">
    <location>
        <begin position="227"/>
        <end position="248"/>
    </location>
</feature>
<accession>A0A8D1CHM0</accession>
<organism evidence="3 4">
    <name type="scientific">Sus scrofa</name>
    <name type="common">Pig</name>
    <dbReference type="NCBI Taxonomy" id="9823"/>
    <lineage>
        <taxon>Eukaryota</taxon>
        <taxon>Metazoa</taxon>
        <taxon>Chordata</taxon>
        <taxon>Craniata</taxon>
        <taxon>Vertebrata</taxon>
        <taxon>Euteleostomi</taxon>
        <taxon>Mammalia</taxon>
        <taxon>Eutheria</taxon>
        <taxon>Laurasiatheria</taxon>
        <taxon>Artiodactyla</taxon>
        <taxon>Suina</taxon>
        <taxon>Suidae</taxon>
        <taxon>Sus</taxon>
    </lineage>
</organism>
<feature type="region of interest" description="Disordered" evidence="2">
    <location>
        <begin position="275"/>
        <end position="415"/>
    </location>
</feature>